<dbReference type="OrthoDB" id="1915999at2759"/>
<dbReference type="AlphaFoldDB" id="A9T4V3"/>
<dbReference type="PROSITE" id="PS50004">
    <property type="entry name" value="C2"/>
    <property type="match status" value="1"/>
</dbReference>
<reference evidence="2 4" key="2">
    <citation type="journal article" date="2018" name="Plant J.">
        <title>The Physcomitrella patens chromosome-scale assembly reveals moss genome structure and evolution.</title>
        <authorList>
            <person name="Lang D."/>
            <person name="Ullrich K.K."/>
            <person name="Murat F."/>
            <person name="Fuchs J."/>
            <person name="Jenkins J."/>
            <person name="Haas F.B."/>
            <person name="Piednoel M."/>
            <person name="Gundlach H."/>
            <person name="Van Bel M."/>
            <person name="Meyberg R."/>
            <person name="Vives C."/>
            <person name="Morata J."/>
            <person name="Symeonidi A."/>
            <person name="Hiss M."/>
            <person name="Muchero W."/>
            <person name="Kamisugi Y."/>
            <person name="Saleh O."/>
            <person name="Blanc G."/>
            <person name="Decker E.L."/>
            <person name="van Gessel N."/>
            <person name="Grimwood J."/>
            <person name="Hayes R.D."/>
            <person name="Graham S.W."/>
            <person name="Gunter L.E."/>
            <person name="McDaniel S.F."/>
            <person name="Hoernstein S.N.W."/>
            <person name="Larsson A."/>
            <person name="Li F.W."/>
            <person name="Perroud P.F."/>
            <person name="Phillips J."/>
            <person name="Ranjan P."/>
            <person name="Rokshar D.S."/>
            <person name="Rothfels C.J."/>
            <person name="Schneider L."/>
            <person name="Shu S."/>
            <person name="Stevenson D.W."/>
            <person name="Thummler F."/>
            <person name="Tillich M."/>
            <person name="Villarreal Aguilar J.C."/>
            <person name="Widiez T."/>
            <person name="Wong G.K."/>
            <person name="Wymore A."/>
            <person name="Zhang Y."/>
            <person name="Zimmer A.D."/>
            <person name="Quatrano R.S."/>
            <person name="Mayer K.F.X."/>
            <person name="Goodstein D."/>
            <person name="Casacuberta J.M."/>
            <person name="Vandepoele K."/>
            <person name="Reski R."/>
            <person name="Cuming A.C."/>
            <person name="Tuskan G.A."/>
            <person name="Maumus F."/>
            <person name="Salse J."/>
            <person name="Schmutz J."/>
            <person name="Rensing S.A."/>
        </authorList>
    </citation>
    <scope>NUCLEOTIDE SEQUENCE [LARGE SCALE GENOMIC DNA]</scope>
    <source>
        <strain evidence="3 4">cv. Gransden 2004</strain>
    </source>
</reference>
<evidence type="ECO:0000313" key="3">
    <source>
        <dbReference type="EnsemblPlants" id="PAC:32935038.CDS.1"/>
    </source>
</evidence>
<evidence type="ECO:0000259" key="1">
    <source>
        <dbReference type="PROSITE" id="PS50004"/>
    </source>
</evidence>
<sequence>MGVRRELAVTVISAHNLKNAKHGFGRMNPYAVVWIDSNSKAATHVAEKGGRNPSWNCTIRMLCRENLFGTLAKAKLVVEIFDHDRKKSVGYAHVLLSELKSGMVWGCSPGCLSEPKRMSLEVRVLRKLQNFDDKVIGSVDIEVRLGRSVDGDHSDSIHEEVPYNGIQMKPHDLEMNNQMTQNLTFNESLPEPIPPVQKTGELAPLYYQYRYVEKPKPVWRCLGDPKRPGTLLVAALTIC</sequence>
<keyword evidence="4" id="KW-1185">Reference proteome</keyword>
<dbReference type="Gene3D" id="2.60.40.150">
    <property type="entry name" value="C2 domain"/>
    <property type="match status" value="1"/>
</dbReference>
<accession>A9T4V3</accession>
<dbReference type="Gramene" id="Pp3c2_20570V3.1">
    <property type="protein sequence ID" value="PAC:32935038.CDS.1"/>
    <property type="gene ID" value="Pp3c2_20570"/>
</dbReference>
<dbReference type="PANTHER" id="PTHR32246">
    <property type="entry name" value="INGRESSION PROTEIN FIC1"/>
    <property type="match status" value="1"/>
</dbReference>
<dbReference type="SUPFAM" id="SSF49562">
    <property type="entry name" value="C2 domain (Calcium/lipid-binding domain, CaLB)"/>
    <property type="match status" value="1"/>
</dbReference>
<protein>
    <recommendedName>
        <fullName evidence="1">C2 domain-containing protein</fullName>
    </recommendedName>
</protein>
<dbReference type="PANTHER" id="PTHR32246:SF173">
    <property type="entry name" value="C2 DOMAIN-CONTAINING PROTEIN"/>
    <property type="match status" value="1"/>
</dbReference>
<reference evidence="2 4" key="1">
    <citation type="journal article" date="2008" name="Science">
        <title>The Physcomitrella genome reveals evolutionary insights into the conquest of land by plants.</title>
        <authorList>
            <person name="Rensing S."/>
            <person name="Lang D."/>
            <person name="Zimmer A."/>
            <person name="Terry A."/>
            <person name="Salamov A."/>
            <person name="Shapiro H."/>
            <person name="Nishiyama T."/>
            <person name="Perroud P.-F."/>
            <person name="Lindquist E."/>
            <person name="Kamisugi Y."/>
            <person name="Tanahashi T."/>
            <person name="Sakakibara K."/>
            <person name="Fujita T."/>
            <person name="Oishi K."/>
            <person name="Shin-I T."/>
            <person name="Kuroki Y."/>
            <person name="Toyoda A."/>
            <person name="Suzuki Y."/>
            <person name="Hashimoto A."/>
            <person name="Yamaguchi K."/>
            <person name="Sugano A."/>
            <person name="Kohara Y."/>
            <person name="Fujiyama A."/>
            <person name="Anterola A."/>
            <person name="Aoki S."/>
            <person name="Ashton N."/>
            <person name="Barbazuk W.B."/>
            <person name="Barker E."/>
            <person name="Bennetzen J."/>
            <person name="Bezanilla M."/>
            <person name="Blankenship R."/>
            <person name="Cho S.H."/>
            <person name="Dutcher S."/>
            <person name="Estelle M."/>
            <person name="Fawcett J.A."/>
            <person name="Gundlach H."/>
            <person name="Hanada K."/>
            <person name="Heyl A."/>
            <person name="Hicks K.A."/>
            <person name="Hugh J."/>
            <person name="Lohr M."/>
            <person name="Mayer K."/>
            <person name="Melkozernov A."/>
            <person name="Murata T."/>
            <person name="Nelson D."/>
            <person name="Pils B."/>
            <person name="Prigge M."/>
            <person name="Reiss B."/>
            <person name="Renner T."/>
            <person name="Rombauts S."/>
            <person name="Rushton P."/>
            <person name="Sanderfoot A."/>
            <person name="Schween G."/>
            <person name="Shiu S.-H."/>
            <person name="Stueber K."/>
            <person name="Theodoulou F.L."/>
            <person name="Tu H."/>
            <person name="Van de Peer Y."/>
            <person name="Verrier P.J."/>
            <person name="Waters E."/>
            <person name="Wood A."/>
            <person name="Yang L."/>
            <person name="Cove D."/>
            <person name="Cuming A."/>
            <person name="Hasebe M."/>
            <person name="Lucas S."/>
            <person name="Mishler D.B."/>
            <person name="Reski R."/>
            <person name="Grigoriev I."/>
            <person name="Quatrano R.S."/>
            <person name="Boore J.L."/>
        </authorList>
    </citation>
    <scope>NUCLEOTIDE SEQUENCE [LARGE SCALE GENOMIC DNA]</scope>
    <source>
        <strain evidence="3 4">cv. Gransden 2004</strain>
    </source>
</reference>
<evidence type="ECO:0000313" key="2">
    <source>
        <dbReference type="EMBL" id="PNR60205.1"/>
    </source>
</evidence>
<proteinExistence type="predicted"/>
<name>A9T4V3_PHYPA</name>
<evidence type="ECO:0000313" key="4">
    <source>
        <dbReference type="Proteomes" id="UP000006727"/>
    </source>
</evidence>
<feature type="domain" description="C2" evidence="1">
    <location>
        <begin position="1"/>
        <end position="122"/>
    </location>
</feature>
<reference evidence="3" key="3">
    <citation type="submission" date="2020-12" db="UniProtKB">
        <authorList>
            <consortium name="EnsemblPlants"/>
        </authorList>
    </citation>
    <scope>IDENTIFICATION</scope>
</reference>
<dbReference type="Proteomes" id="UP000006727">
    <property type="component" value="Chromosome 2"/>
</dbReference>
<dbReference type="SMART" id="SM00239">
    <property type="entry name" value="C2"/>
    <property type="match status" value="1"/>
</dbReference>
<dbReference type="InterPro" id="IPR035892">
    <property type="entry name" value="C2_domain_sf"/>
</dbReference>
<dbReference type="Pfam" id="PF00168">
    <property type="entry name" value="C2"/>
    <property type="match status" value="1"/>
</dbReference>
<dbReference type="EnsemblPlants" id="Pp3c2_20570V3.1">
    <property type="protein sequence ID" value="PAC:32935038.CDS.1"/>
    <property type="gene ID" value="Pp3c2_20570"/>
</dbReference>
<dbReference type="InterPro" id="IPR044750">
    <property type="entry name" value="C2_SRC2/BAP"/>
</dbReference>
<gene>
    <name evidence="3" type="primary">LOC112278857</name>
    <name evidence="2" type="ORF">PHYPA_002998</name>
</gene>
<organism evidence="2">
    <name type="scientific">Physcomitrium patens</name>
    <name type="common">Spreading-leaved earth moss</name>
    <name type="synonym">Physcomitrella patens</name>
    <dbReference type="NCBI Taxonomy" id="3218"/>
    <lineage>
        <taxon>Eukaryota</taxon>
        <taxon>Viridiplantae</taxon>
        <taxon>Streptophyta</taxon>
        <taxon>Embryophyta</taxon>
        <taxon>Bryophyta</taxon>
        <taxon>Bryophytina</taxon>
        <taxon>Bryopsida</taxon>
        <taxon>Funariidae</taxon>
        <taxon>Funariales</taxon>
        <taxon>Funariaceae</taxon>
        <taxon>Physcomitrium</taxon>
    </lineage>
</organism>
<dbReference type="GO" id="GO:0006952">
    <property type="term" value="P:defense response"/>
    <property type="evidence" value="ECO:0007669"/>
    <property type="project" value="InterPro"/>
</dbReference>
<dbReference type="EMBL" id="ABEU02000002">
    <property type="protein sequence ID" value="PNR60205.1"/>
    <property type="molecule type" value="Genomic_DNA"/>
</dbReference>
<dbReference type="InterPro" id="IPR000008">
    <property type="entry name" value="C2_dom"/>
</dbReference>
<dbReference type="CDD" id="cd04051">
    <property type="entry name" value="C2_SRC2_like"/>
    <property type="match status" value="1"/>
</dbReference>